<evidence type="ECO:0000259" key="1">
    <source>
        <dbReference type="PROSITE" id="PS50006"/>
    </source>
</evidence>
<dbReference type="InterPro" id="IPR000253">
    <property type="entry name" value="FHA_dom"/>
</dbReference>
<dbReference type="PROSITE" id="PS50006">
    <property type="entry name" value="FHA_DOMAIN"/>
    <property type="match status" value="1"/>
</dbReference>
<dbReference type="Pfam" id="PF12401">
    <property type="entry name" value="FhaA_N"/>
    <property type="match status" value="1"/>
</dbReference>
<dbReference type="Gene3D" id="2.60.200.20">
    <property type="match status" value="1"/>
</dbReference>
<protein>
    <submittedName>
        <fullName evidence="2">Unannotated protein</fullName>
    </submittedName>
</protein>
<accession>A0A6J6D5C6</accession>
<dbReference type="PANTHER" id="PTHR23308">
    <property type="entry name" value="NUCLEAR INHIBITOR OF PROTEIN PHOSPHATASE-1"/>
    <property type="match status" value="1"/>
</dbReference>
<evidence type="ECO:0000313" key="2">
    <source>
        <dbReference type="EMBL" id="CAB4558992.1"/>
    </source>
</evidence>
<proteinExistence type="predicted"/>
<dbReference type="InterPro" id="IPR042287">
    <property type="entry name" value="FhaA_N_sf"/>
</dbReference>
<dbReference type="CDD" id="cd00060">
    <property type="entry name" value="FHA"/>
    <property type="match status" value="1"/>
</dbReference>
<dbReference type="SUPFAM" id="SSF49879">
    <property type="entry name" value="SMAD/FHA domain"/>
    <property type="match status" value="1"/>
</dbReference>
<dbReference type="InterPro" id="IPR008984">
    <property type="entry name" value="SMAD_FHA_dom_sf"/>
</dbReference>
<dbReference type="InterPro" id="IPR022128">
    <property type="entry name" value="FhaA_N"/>
</dbReference>
<sequence length="236" mass="25153">MNFLDAVERALERAVNGAFAKTFRSGVQPVEISSALRREMDTTASVVSRDRILVPNAFVVTLSPSDYDRIVAMGPTLVDEFSRLVTAHAKKQGYQFTGGIRISFAHDPQLTVGVCRVSSSSAAGRVRWVGTLEVSGRRYTLSAGRTVIGRGTEADVVIDDPNASRNHVEILWDGTRAQANDLGSTNGTILNGAQLRSAALPPDSVIMIGKTNIVFHVIPEAESETGNAGVSGRGTA</sequence>
<dbReference type="SMART" id="SM00240">
    <property type="entry name" value="FHA"/>
    <property type="match status" value="1"/>
</dbReference>
<gene>
    <name evidence="2" type="ORF">UFOPK1591_00594</name>
</gene>
<dbReference type="AlphaFoldDB" id="A0A6J6D5C6"/>
<dbReference type="EMBL" id="CAEZTD010000033">
    <property type="protein sequence ID" value="CAB4558992.1"/>
    <property type="molecule type" value="Genomic_DNA"/>
</dbReference>
<feature type="domain" description="FHA" evidence="1">
    <location>
        <begin position="146"/>
        <end position="195"/>
    </location>
</feature>
<organism evidence="2">
    <name type="scientific">freshwater metagenome</name>
    <dbReference type="NCBI Taxonomy" id="449393"/>
    <lineage>
        <taxon>unclassified sequences</taxon>
        <taxon>metagenomes</taxon>
        <taxon>ecological metagenomes</taxon>
    </lineage>
</organism>
<name>A0A6J6D5C6_9ZZZZ</name>
<dbReference type="Pfam" id="PF00498">
    <property type="entry name" value="FHA"/>
    <property type="match status" value="1"/>
</dbReference>
<dbReference type="InterPro" id="IPR050923">
    <property type="entry name" value="Cell_Proc_Reg/RNA_Proc"/>
</dbReference>
<reference evidence="2" key="1">
    <citation type="submission" date="2020-05" db="EMBL/GenBank/DDBJ databases">
        <authorList>
            <person name="Chiriac C."/>
            <person name="Salcher M."/>
            <person name="Ghai R."/>
            <person name="Kavagutti S V."/>
        </authorList>
    </citation>
    <scope>NUCLEOTIDE SEQUENCE</scope>
</reference>
<dbReference type="Gene3D" id="3.30.2320.60">
    <property type="entry name" value="FhaA, phosphopeptide-binding domain (DUF3662)"/>
    <property type="match status" value="1"/>
</dbReference>